<evidence type="ECO:0000313" key="2">
    <source>
        <dbReference type="Proteomes" id="UP001500236"/>
    </source>
</evidence>
<dbReference type="RefSeq" id="WP_344684079.1">
    <property type="nucleotide sequence ID" value="NZ_BAAAVT010000007.1"/>
</dbReference>
<accession>A0ABP6LTM6</accession>
<dbReference type="Proteomes" id="UP001500236">
    <property type="component" value="Unassembled WGS sequence"/>
</dbReference>
<dbReference type="EMBL" id="BAAAVT010000007">
    <property type="protein sequence ID" value="GAA3060310.1"/>
    <property type="molecule type" value="Genomic_DNA"/>
</dbReference>
<gene>
    <name evidence="1" type="ORF">GCM10010529_12460</name>
</gene>
<organism evidence="1 2">
    <name type="scientific">Nesterenkonia aethiopica</name>
    <dbReference type="NCBI Taxonomy" id="269144"/>
    <lineage>
        <taxon>Bacteria</taxon>
        <taxon>Bacillati</taxon>
        <taxon>Actinomycetota</taxon>
        <taxon>Actinomycetes</taxon>
        <taxon>Micrococcales</taxon>
        <taxon>Micrococcaceae</taxon>
        <taxon>Nesterenkonia</taxon>
    </lineage>
</organism>
<protein>
    <submittedName>
        <fullName evidence="1">Uncharacterized protein</fullName>
    </submittedName>
</protein>
<keyword evidence="2" id="KW-1185">Reference proteome</keyword>
<evidence type="ECO:0000313" key="1">
    <source>
        <dbReference type="EMBL" id="GAA3060310.1"/>
    </source>
</evidence>
<proteinExistence type="predicted"/>
<comment type="caution">
    <text evidence="1">The sequence shown here is derived from an EMBL/GenBank/DDBJ whole genome shotgun (WGS) entry which is preliminary data.</text>
</comment>
<name>A0ABP6LTM6_9MICC</name>
<reference evidence="2" key="1">
    <citation type="journal article" date="2019" name="Int. J. Syst. Evol. Microbiol.">
        <title>The Global Catalogue of Microorganisms (GCM) 10K type strain sequencing project: providing services to taxonomists for standard genome sequencing and annotation.</title>
        <authorList>
            <consortium name="The Broad Institute Genomics Platform"/>
            <consortium name="The Broad Institute Genome Sequencing Center for Infectious Disease"/>
            <person name="Wu L."/>
            <person name="Ma J."/>
        </authorList>
    </citation>
    <scope>NUCLEOTIDE SEQUENCE [LARGE SCALE GENOMIC DNA]</scope>
    <source>
        <strain evidence="2">JCM 14309</strain>
    </source>
</reference>
<sequence>MAAAKRRQPVPRPLKKAEYEIRFATVGAQKGWQDLLGTIRNQMVEAWDFLTRTPGDPTRVNYRLKGDLAVKSRVVV</sequence>